<protein>
    <recommendedName>
        <fullName evidence="6">DNA-directed RNA polymerase III subunit RPC6</fullName>
        <shortName evidence="6">RNA polymerase III subunit C6</shortName>
    </recommendedName>
</protein>
<dbReference type="STRING" id="215637.A0A4Q0A3G0"/>
<reference evidence="8" key="1">
    <citation type="journal article" date="2018" name="Nat. Microbiol.">
        <title>Leveraging single-cell genomics to expand the fungal tree of life.</title>
        <authorList>
            <person name="Ahrendt S.R."/>
            <person name="Quandt C.A."/>
            <person name="Ciobanu D."/>
            <person name="Clum A."/>
            <person name="Salamov A."/>
            <person name="Andreopoulos B."/>
            <person name="Cheng J.F."/>
            <person name="Woyke T."/>
            <person name="Pelin A."/>
            <person name="Henrissat B."/>
            <person name="Reynolds N.K."/>
            <person name="Benny G.L."/>
            <person name="Smith M.E."/>
            <person name="James T.Y."/>
            <person name="Grigoriev I.V."/>
        </authorList>
    </citation>
    <scope>NUCLEOTIDE SEQUENCE [LARGE SCALE GENOMIC DNA]</scope>
    <source>
        <strain evidence="8">RSA 468</strain>
    </source>
</reference>
<proteinExistence type="inferred from homology"/>
<dbReference type="InterPro" id="IPR007832">
    <property type="entry name" value="RNA_pol_Rpc34"/>
</dbReference>
<keyword evidence="4 6" id="KW-0804">Transcription</keyword>
<dbReference type="GO" id="GO:0005737">
    <property type="term" value="C:cytoplasm"/>
    <property type="evidence" value="ECO:0007669"/>
    <property type="project" value="UniProtKB-ARBA"/>
</dbReference>
<dbReference type="GO" id="GO:0005654">
    <property type="term" value="C:nucleoplasm"/>
    <property type="evidence" value="ECO:0007669"/>
    <property type="project" value="UniProtKB-ARBA"/>
</dbReference>
<dbReference type="Proteomes" id="UP000268162">
    <property type="component" value="Unassembled WGS sequence"/>
</dbReference>
<evidence type="ECO:0000313" key="7">
    <source>
        <dbReference type="EMBL" id="RKP39952.1"/>
    </source>
</evidence>
<accession>A0A4Q0A3G0</accession>
<evidence type="ECO:0000313" key="8">
    <source>
        <dbReference type="Proteomes" id="UP000268162"/>
    </source>
</evidence>
<dbReference type="Gene3D" id="1.10.10.10">
    <property type="entry name" value="Winged helix-like DNA-binding domain superfamily/Winged helix DNA-binding domain"/>
    <property type="match status" value="2"/>
</dbReference>
<evidence type="ECO:0000256" key="6">
    <source>
        <dbReference type="PIRNR" id="PIRNR028763"/>
    </source>
</evidence>
<keyword evidence="3 6" id="KW-0240">DNA-directed RNA polymerase</keyword>
<dbReference type="PANTHER" id="PTHR12780">
    <property type="entry name" value="RNA POLYMERASE III DNA DIRECTED , 39KD SUBUNIT-RELATED"/>
    <property type="match status" value="1"/>
</dbReference>
<dbReference type="EMBL" id="ML002233">
    <property type="protein sequence ID" value="RKP39952.1"/>
    <property type="molecule type" value="Genomic_DNA"/>
</dbReference>
<keyword evidence="8" id="KW-1185">Reference proteome</keyword>
<evidence type="ECO:0000256" key="4">
    <source>
        <dbReference type="ARBA" id="ARBA00023163"/>
    </source>
</evidence>
<dbReference type="FunFam" id="1.10.10.10:FF:000116">
    <property type="entry name" value="DNA-directed RNA polymerase III subunit RPC6"/>
    <property type="match status" value="1"/>
</dbReference>
<evidence type="ECO:0000256" key="2">
    <source>
        <dbReference type="ARBA" id="ARBA00011038"/>
    </source>
</evidence>
<keyword evidence="5 6" id="KW-0539">Nucleus</keyword>
<comment type="similarity">
    <text evidence="2 6">Belongs to the eukaryotic RPC34/RPC39 RNA polymerase subunit family.</text>
</comment>
<dbReference type="InterPro" id="IPR036388">
    <property type="entry name" value="WH-like_DNA-bd_sf"/>
</dbReference>
<dbReference type="InterPro" id="IPR036390">
    <property type="entry name" value="WH_DNA-bd_sf"/>
</dbReference>
<dbReference type="GO" id="GO:0005666">
    <property type="term" value="C:RNA polymerase III complex"/>
    <property type="evidence" value="ECO:0007669"/>
    <property type="project" value="UniProtKB-UniRule"/>
</dbReference>
<comment type="function">
    <text evidence="6">DNA-dependent RNA polymerase catalyzes the transcription of DNA into RNA using the four ribonucleoside triphosphates as substrates. Specific peripheric component of RNA polymerase III which synthesizes small RNAs, such as 5S rRNA and tRNAs.</text>
</comment>
<dbReference type="GO" id="GO:0006383">
    <property type="term" value="P:transcription by RNA polymerase III"/>
    <property type="evidence" value="ECO:0007669"/>
    <property type="project" value="UniProtKB-UniRule"/>
</dbReference>
<sequence length="268" mass="29963">MNLPNLSIEELSEAINTLSQKSLLLILRQGNGYLYKAKSDSEAERLAGMDNDERLIYQHIEAGDNEGVWLKRLRTKVGLPNVVVTRCIKKLEQKMLIKPVSSVKNPTMKIYMLYHLTPSEELTGGAWYTDQELDVDFINTLASQCYKYILSRSFPSAKPGAVYGPTYTFYPTAAQVRRFIIEMAISTVDLSVNDVQTLLNILVYDGKIEKRLAAAESMGMDMDSDGDDDGRSALVDVPCGNCPVFNQCCIDGVVSPVGCVYFKNWLDF</sequence>
<dbReference type="InterPro" id="IPR016049">
    <property type="entry name" value="RNA_pol_Rpc34-like"/>
</dbReference>
<dbReference type="Pfam" id="PF05158">
    <property type="entry name" value="RNA_pol_Rpc34"/>
    <property type="match status" value="1"/>
</dbReference>
<dbReference type="PIRSF" id="PIRSF028763">
    <property type="entry name" value="RNA_pol_Rpc34"/>
    <property type="match status" value="1"/>
</dbReference>
<name>A0A4Q0A3G0_9FUNG</name>
<evidence type="ECO:0000256" key="3">
    <source>
        <dbReference type="ARBA" id="ARBA00022478"/>
    </source>
</evidence>
<evidence type="ECO:0000256" key="5">
    <source>
        <dbReference type="ARBA" id="ARBA00023242"/>
    </source>
</evidence>
<dbReference type="SUPFAM" id="SSF46785">
    <property type="entry name" value="Winged helix' DNA-binding domain"/>
    <property type="match status" value="1"/>
</dbReference>
<gene>
    <name evidence="7" type="ORF">BJ085DRAFT_15036</name>
</gene>
<organism evidence="7 8">
    <name type="scientific">Dimargaris cristalligena</name>
    <dbReference type="NCBI Taxonomy" id="215637"/>
    <lineage>
        <taxon>Eukaryota</taxon>
        <taxon>Fungi</taxon>
        <taxon>Fungi incertae sedis</taxon>
        <taxon>Zoopagomycota</taxon>
        <taxon>Kickxellomycotina</taxon>
        <taxon>Dimargaritomycetes</taxon>
        <taxon>Dimargaritales</taxon>
        <taxon>Dimargaritaceae</taxon>
        <taxon>Dimargaris</taxon>
    </lineage>
</organism>
<evidence type="ECO:0000256" key="1">
    <source>
        <dbReference type="ARBA" id="ARBA00004123"/>
    </source>
</evidence>
<comment type="subcellular location">
    <subcellularLocation>
        <location evidence="1 6">Nucleus</location>
    </subcellularLocation>
</comment>
<dbReference type="AlphaFoldDB" id="A0A4Q0A3G0"/>